<feature type="region of interest" description="Disordered" evidence="1">
    <location>
        <begin position="135"/>
        <end position="169"/>
    </location>
</feature>
<dbReference type="AlphaFoldDB" id="A0A2P8DPM0"/>
<reference evidence="3 4" key="1">
    <citation type="submission" date="2018-03" db="EMBL/GenBank/DDBJ databases">
        <title>Genomic Encyclopedia of Archaeal and Bacterial Type Strains, Phase II (KMG-II): from individual species to whole genera.</title>
        <authorList>
            <person name="Goeker M."/>
        </authorList>
    </citation>
    <scope>NUCLEOTIDE SEQUENCE [LARGE SCALE GENOMIC DNA]</scope>
    <source>
        <strain evidence="3 4">DSM 45211</strain>
    </source>
</reference>
<evidence type="ECO:0000259" key="2">
    <source>
        <dbReference type="Pfam" id="PF09350"/>
    </source>
</evidence>
<comment type="caution">
    <text evidence="3">The sequence shown here is derived from an EMBL/GenBank/DDBJ whole genome shotgun (WGS) entry which is preliminary data.</text>
</comment>
<name>A0A2P8DPM0_9ACTN</name>
<evidence type="ECO:0000256" key="1">
    <source>
        <dbReference type="SAM" id="MobiDB-lite"/>
    </source>
</evidence>
<dbReference type="RefSeq" id="WP_106539102.1">
    <property type="nucleotide sequence ID" value="NZ_PYGE01000018.1"/>
</dbReference>
<evidence type="ECO:0000313" key="4">
    <source>
        <dbReference type="Proteomes" id="UP000243528"/>
    </source>
</evidence>
<dbReference type="InterPro" id="IPR018961">
    <property type="entry name" value="DnaJ_homolog_subfam-C_membr-28"/>
</dbReference>
<proteinExistence type="predicted"/>
<accession>A0A2P8DPM0</accession>
<evidence type="ECO:0000313" key="3">
    <source>
        <dbReference type="EMBL" id="PSK99175.1"/>
    </source>
</evidence>
<feature type="compositionally biased region" description="Low complexity" evidence="1">
    <location>
        <begin position="135"/>
        <end position="147"/>
    </location>
</feature>
<dbReference type="Pfam" id="PF09350">
    <property type="entry name" value="DJC28_CD"/>
    <property type="match status" value="1"/>
</dbReference>
<organism evidence="3 4">
    <name type="scientific">Haloactinopolyspora alba</name>
    <dbReference type="NCBI Taxonomy" id="648780"/>
    <lineage>
        <taxon>Bacteria</taxon>
        <taxon>Bacillati</taxon>
        <taxon>Actinomycetota</taxon>
        <taxon>Actinomycetes</taxon>
        <taxon>Jiangellales</taxon>
        <taxon>Jiangellaceae</taxon>
        <taxon>Haloactinopolyspora</taxon>
    </lineage>
</organism>
<dbReference type="Proteomes" id="UP000243528">
    <property type="component" value="Unassembled WGS sequence"/>
</dbReference>
<protein>
    <submittedName>
        <fullName evidence="3">Uncharacterized protein DUF1992</fullName>
    </submittedName>
</protein>
<dbReference type="EMBL" id="PYGE01000018">
    <property type="protein sequence ID" value="PSK99175.1"/>
    <property type="molecule type" value="Genomic_DNA"/>
</dbReference>
<gene>
    <name evidence="3" type="ORF">CLV30_11876</name>
</gene>
<dbReference type="OrthoDB" id="3395286at2"/>
<keyword evidence="4" id="KW-1185">Reference proteome</keyword>
<sequence>MTERKPSGIDFETWIDKQIREAQERGEFDDLPGAGKPLPNLGRQRDELWWVRDKLAREGLSTEEVLPTALKLRKETHRLPETVRDLTSEDEVRAVVADLNARIKAWLRAPSGPHIRVGLVNADTVVAQWKEDRAASASDASTTVPASQEAAAPSRPRWWHRLTSRQHRA</sequence>
<feature type="compositionally biased region" description="Basic residues" evidence="1">
    <location>
        <begin position="157"/>
        <end position="169"/>
    </location>
</feature>
<feature type="domain" description="DnaJ homologue subfamily C member 28 conserved" evidence="2">
    <location>
        <begin position="14"/>
        <end position="84"/>
    </location>
</feature>